<proteinExistence type="predicted"/>
<name>A0ABV8H550_9BACI</name>
<organism evidence="2 3">
    <name type="scientific">Oceanobacillus longus</name>
    <dbReference type="NCBI Taxonomy" id="930120"/>
    <lineage>
        <taxon>Bacteria</taxon>
        <taxon>Bacillati</taxon>
        <taxon>Bacillota</taxon>
        <taxon>Bacilli</taxon>
        <taxon>Bacillales</taxon>
        <taxon>Bacillaceae</taxon>
        <taxon>Oceanobacillus</taxon>
    </lineage>
</organism>
<dbReference type="InterPro" id="IPR029058">
    <property type="entry name" value="AB_hydrolase_fold"/>
</dbReference>
<dbReference type="RefSeq" id="WP_379497891.1">
    <property type="nucleotide sequence ID" value="NZ_JBHSAO010000013.1"/>
</dbReference>
<dbReference type="GO" id="GO:0016787">
    <property type="term" value="F:hydrolase activity"/>
    <property type="evidence" value="ECO:0007669"/>
    <property type="project" value="UniProtKB-KW"/>
</dbReference>
<sequence>MKNKHIINIVTVSMLISGILTIIYMPNKAKSELFLGEPTVFIHGYKGTANSFGFMLNRFEKKYGWGNKGLVYYVSKEGRIRDYNLSKGKYAPTFVQIILENNRAGFADSTEWISSVLLHMKEKYQIESVNLVGHSMGGIISLKYTMDYAGDGYPKVNKLITIGSPFDGIYNEDYFQIHQDAAAEDLKPNSLALQLLKESTFPADIKVLSIGSTGDLIATPKSVQALRRIIPIGNYQEIIIENKRLGHSALHENKEVDKMIHSFLWQDDGQ</sequence>
<dbReference type="InterPro" id="IPR010315">
    <property type="entry name" value="DUF915_hydro-like"/>
</dbReference>
<evidence type="ECO:0000313" key="2">
    <source>
        <dbReference type="EMBL" id="MFC4025396.1"/>
    </source>
</evidence>
<dbReference type="Gene3D" id="3.40.50.1820">
    <property type="entry name" value="alpha/beta hydrolase"/>
    <property type="match status" value="1"/>
</dbReference>
<dbReference type="SUPFAM" id="SSF53474">
    <property type="entry name" value="alpha/beta-Hydrolases"/>
    <property type="match status" value="1"/>
</dbReference>
<comment type="caution">
    <text evidence="2">The sequence shown here is derived from an EMBL/GenBank/DDBJ whole genome shotgun (WGS) entry which is preliminary data.</text>
</comment>
<keyword evidence="2" id="KW-0378">Hydrolase</keyword>
<dbReference type="Pfam" id="PF06028">
    <property type="entry name" value="DUF915"/>
    <property type="match status" value="1"/>
</dbReference>
<protein>
    <submittedName>
        <fullName evidence="2">Alpha/beta fold hydrolase</fullName>
    </submittedName>
</protein>
<gene>
    <name evidence="2" type="ORF">ACFOUV_16535</name>
</gene>
<keyword evidence="1" id="KW-1133">Transmembrane helix</keyword>
<dbReference type="EMBL" id="JBHSAO010000013">
    <property type="protein sequence ID" value="MFC4025396.1"/>
    <property type="molecule type" value="Genomic_DNA"/>
</dbReference>
<keyword evidence="3" id="KW-1185">Reference proteome</keyword>
<feature type="transmembrane region" description="Helical" evidence="1">
    <location>
        <begin position="6"/>
        <end position="25"/>
    </location>
</feature>
<reference evidence="3" key="1">
    <citation type="journal article" date="2019" name="Int. J. Syst. Evol. Microbiol.">
        <title>The Global Catalogue of Microorganisms (GCM) 10K type strain sequencing project: providing services to taxonomists for standard genome sequencing and annotation.</title>
        <authorList>
            <consortium name="The Broad Institute Genomics Platform"/>
            <consortium name="The Broad Institute Genome Sequencing Center for Infectious Disease"/>
            <person name="Wu L."/>
            <person name="Ma J."/>
        </authorList>
    </citation>
    <scope>NUCLEOTIDE SEQUENCE [LARGE SCALE GENOMIC DNA]</scope>
    <source>
        <strain evidence="3">IBRC-M 10703</strain>
    </source>
</reference>
<dbReference type="Proteomes" id="UP001595772">
    <property type="component" value="Unassembled WGS sequence"/>
</dbReference>
<keyword evidence="1" id="KW-0472">Membrane</keyword>
<keyword evidence="1" id="KW-0812">Transmembrane</keyword>
<evidence type="ECO:0000256" key="1">
    <source>
        <dbReference type="SAM" id="Phobius"/>
    </source>
</evidence>
<accession>A0ABV8H550</accession>
<evidence type="ECO:0000313" key="3">
    <source>
        <dbReference type="Proteomes" id="UP001595772"/>
    </source>
</evidence>